<name>A0A4Q7ZAU6_9GAMM</name>
<dbReference type="AlphaFoldDB" id="A0A4Q7ZAU6"/>
<dbReference type="RefSeq" id="WP_130410942.1">
    <property type="nucleotide sequence ID" value="NZ_SHKX01000010.1"/>
</dbReference>
<reference evidence="1 2" key="1">
    <citation type="submission" date="2019-02" db="EMBL/GenBank/DDBJ databases">
        <title>Genomic Encyclopedia of Type Strains, Phase IV (KMG-IV): sequencing the most valuable type-strain genomes for metagenomic binning, comparative biology and taxonomic classification.</title>
        <authorList>
            <person name="Goeker M."/>
        </authorList>
    </citation>
    <scope>NUCLEOTIDE SEQUENCE [LARGE SCALE GENOMIC DNA]</scope>
    <source>
        <strain evidence="1 2">DSM 105135</strain>
    </source>
</reference>
<dbReference type="Proteomes" id="UP000292423">
    <property type="component" value="Unassembled WGS sequence"/>
</dbReference>
<proteinExistence type="predicted"/>
<evidence type="ECO:0000313" key="2">
    <source>
        <dbReference type="Proteomes" id="UP000292423"/>
    </source>
</evidence>
<gene>
    <name evidence="1" type="ORF">EV700_0689</name>
</gene>
<protein>
    <submittedName>
        <fullName evidence="1">Uncharacterized protein</fullName>
    </submittedName>
</protein>
<accession>A0A4Q7ZAU6</accession>
<evidence type="ECO:0000313" key="1">
    <source>
        <dbReference type="EMBL" id="RZU47722.1"/>
    </source>
</evidence>
<dbReference type="OrthoDB" id="8374021at2"/>
<keyword evidence="2" id="KW-1185">Reference proteome</keyword>
<organism evidence="1 2">
    <name type="scientific">Fluviicoccus keumensis</name>
    <dbReference type="NCBI Taxonomy" id="1435465"/>
    <lineage>
        <taxon>Bacteria</taxon>
        <taxon>Pseudomonadati</taxon>
        <taxon>Pseudomonadota</taxon>
        <taxon>Gammaproteobacteria</taxon>
        <taxon>Moraxellales</taxon>
        <taxon>Moraxellaceae</taxon>
        <taxon>Fluviicoccus</taxon>
    </lineage>
</organism>
<sequence>MLRCRDIVRHGEAFVSGEMRGWRRAGFWLHLLFCRYCRRYIRQLRTTRAVSQALPLAEAPAPDELDVLLARILEGAPAQPSAAEKKEGGL</sequence>
<comment type="caution">
    <text evidence="1">The sequence shown here is derived from an EMBL/GenBank/DDBJ whole genome shotgun (WGS) entry which is preliminary data.</text>
</comment>
<dbReference type="EMBL" id="SHKX01000010">
    <property type="protein sequence ID" value="RZU47722.1"/>
    <property type="molecule type" value="Genomic_DNA"/>
</dbReference>